<evidence type="ECO:0000256" key="1">
    <source>
        <dbReference type="SAM" id="MobiDB-lite"/>
    </source>
</evidence>
<dbReference type="Proteomes" id="UP000678499">
    <property type="component" value="Unassembled WGS sequence"/>
</dbReference>
<evidence type="ECO:0000313" key="2">
    <source>
        <dbReference type="EMBL" id="CAD7277573.1"/>
    </source>
</evidence>
<dbReference type="EMBL" id="CAJPEX010000948">
    <property type="protein sequence ID" value="CAG0917725.1"/>
    <property type="molecule type" value="Genomic_DNA"/>
</dbReference>
<evidence type="ECO:0000313" key="3">
    <source>
        <dbReference type="Proteomes" id="UP000678499"/>
    </source>
</evidence>
<feature type="compositionally biased region" description="Basic and acidic residues" evidence="1">
    <location>
        <begin position="1"/>
        <end position="15"/>
    </location>
</feature>
<gene>
    <name evidence="2" type="ORF">NMOB1V02_LOCUS5303</name>
</gene>
<sequence>MNTDRKINEPRKPNRGETQWETQKPKMQEIVLDNNRFTLDIAFLHSSFPHGSYCCSPGLFFNGQVGGGNLTSKFMMQIEQGTINKSPDEYRYLNATFLSHVLVVWGRSRLFLVQQATSGVDSNLASNWPQCDIPPGQLTAVDFLPPNEDKAAIAESKEEKGRTVFKHKIKMTEEAHKRMEEHIGFVTAVIRVECFINWVAQEIQQWLHSVELAFVLHVQTIFHDTSESCCVLHLVKEHPPTGPNDHIVPVLGNHIETLLNENIRFVTAVIRIKIFINWVAQEIQQRLHPGELVLVLHVNIITHYTSESFCVLQLIKEHPPTGPNDHRVRCIFNTSLRSSQFSLQSRVRLKNFAKVKAFIRMVESPKKKNLLLRFFANLRLRHDSESICGKILSLQCGNSHLRSLFKLPLLWNTLRHFSILSTRLL</sequence>
<dbReference type="EMBL" id="OA882985">
    <property type="protein sequence ID" value="CAD7277573.1"/>
    <property type="molecule type" value="Genomic_DNA"/>
</dbReference>
<organism evidence="2">
    <name type="scientific">Notodromas monacha</name>
    <dbReference type="NCBI Taxonomy" id="399045"/>
    <lineage>
        <taxon>Eukaryota</taxon>
        <taxon>Metazoa</taxon>
        <taxon>Ecdysozoa</taxon>
        <taxon>Arthropoda</taxon>
        <taxon>Crustacea</taxon>
        <taxon>Oligostraca</taxon>
        <taxon>Ostracoda</taxon>
        <taxon>Podocopa</taxon>
        <taxon>Podocopida</taxon>
        <taxon>Cypridocopina</taxon>
        <taxon>Cypridoidea</taxon>
        <taxon>Cyprididae</taxon>
        <taxon>Notodromas</taxon>
    </lineage>
</organism>
<keyword evidence="3" id="KW-1185">Reference proteome</keyword>
<dbReference type="AlphaFoldDB" id="A0A7R9BLK2"/>
<protein>
    <submittedName>
        <fullName evidence="2">Uncharacterized protein</fullName>
    </submittedName>
</protein>
<name>A0A7R9BLK2_9CRUS</name>
<accession>A0A7R9BLK2</accession>
<proteinExistence type="predicted"/>
<feature type="region of interest" description="Disordered" evidence="1">
    <location>
        <begin position="1"/>
        <end position="23"/>
    </location>
</feature>
<reference evidence="2" key="1">
    <citation type="submission" date="2020-11" db="EMBL/GenBank/DDBJ databases">
        <authorList>
            <person name="Tran Van P."/>
        </authorList>
    </citation>
    <scope>NUCLEOTIDE SEQUENCE</scope>
</reference>